<accession>A0ABW1FJZ6</accession>
<dbReference type="EMBL" id="JBHSPW010000004">
    <property type="protein sequence ID" value="MFC5893183.1"/>
    <property type="molecule type" value="Genomic_DNA"/>
</dbReference>
<feature type="compositionally biased region" description="Basic residues" evidence="1">
    <location>
        <begin position="208"/>
        <end position="218"/>
    </location>
</feature>
<name>A0ABW1FJZ6_9ACTN</name>
<sequence>MAITDDLRKTLTDPTPLYALAGTADLAAEKLGEVPVLVERIRAEAPKHIEAVRATDPKDVQARVAQQAKEAQGKLNDLLGSLDTDLRKLREQAQVLALQGVGRAAEYAVKARETYDGLAERGRGAVQGWRGDAADHVEELAVVIEPDPAPKTAAKPAKANGTANGTANGKAAAKPTRTGAVPKPVTKPAARPATAKADGAKAAEAKSAKKAPARKPATRRSTPPSK</sequence>
<comment type="caution">
    <text evidence="2">The sequence shown here is derived from an EMBL/GenBank/DDBJ whole genome shotgun (WGS) entry which is preliminary data.</text>
</comment>
<keyword evidence="3" id="KW-1185">Reference proteome</keyword>
<dbReference type="RefSeq" id="WP_345078924.1">
    <property type="nucleotide sequence ID" value="NZ_BAAAWG010000004.1"/>
</dbReference>
<reference evidence="3" key="1">
    <citation type="journal article" date="2019" name="Int. J. Syst. Evol. Microbiol.">
        <title>The Global Catalogue of Microorganisms (GCM) 10K type strain sequencing project: providing services to taxonomists for standard genome sequencing and annotation.</title>
        <authorList>
            <consortium name="The Broad Institute Genomics Platform"/>
            <consortium name="The Broad Institute Genome Sequencing Center for Infectious Disease"/>
            <person name="Wu L."/>
            <person name="Ma J."/>
        </authorList>
    </citation>
    <scope>NUCLEOTIDE SEQUENCE [LARGE SCALE GENOMIC DNA]</scope>
    <source>
        <strain evidence="3">CGMCC 1.15809</strain>
    </source>
</reference>
<dbReference type="Proteomes" id="UP001596241">
    <property type="component" value="Unassembled WGS sequence"/>
</dbReference>
<evidence type="ECO:0000256" key="1">
    <source>
        <dbReference type="SAM" id="MobiDB-lite"/>
    </source>
</evidence>
<protein>
    <recommendedName>
        <fullName evidence="4">Heparin-binding hemagglutinin</fullName>
    </recommendedName>
</protein>
<feature type="region of interest" description="Disordered" evidence="1">
    <location>
        <begin position="146"/>
        <end position="226"/>
    </location>
</feature>
<evidence type="ECO:0000313" key="3">
    <source>
        <dbReference type="Proteomes" id="UP001596241"/>
    </source>
</evidence>
<proteinExistence type="predicted"/>
<evidence type="ECO:0008006" key="4">
    <source>
        <dbReference type="Google" id="ProtNLM"/>
    </source>
</evidence>
<gene>
    <name evidence="2" type="ORF">ACFP3M_10190</name>
</gene>
<feature type="compositionally biased region" description="Low complexity" evidence="1">
    <location>
        <begin position="150"/>
        <end position="197"/>
    </location>
</feature>
<evidence type="ECO:0000313" key="2">
    <source>
        <dbReference type="EMBL" id="MFC5893183.1"/>
    </source>
</evidence>
<organism evidence="2 3">
    <name type="scientific">Streptomyces ramulosus</name>
    <dbReference type="NCBI Taxonomy" id="47762"/>
    <lineage>
        <taxon>Bacteria</taxon>
        <taxon>Bacillati</taxon>
        <taxon>Actinomycetota</taxon>
        <taxon>Actinomycetes</taxon>
        <taxon>Kitasatosporales</taxon>
        <taxon>Streptomycetaceae</taxon>
        <taxon>Streptomyces</taxon>
    </lineage>
</organism>
<feature type="compositionally biased region" description="Basic and acidic residues" evidence="1">
    <location>
        <begin position="198"/>
        <end position="207"/>
    </location>
</feature>